<evidence type="ECO:0000256" key="1">
    <source>
        <dbReference type="ARBA" id="ARBA00022603"/>
    </source>
</evidence>
<dbReference type="CDD" id="cd10527">
    <property type="entry name" value="SET_LSMT"/>
    <property type="match status" value="1"/>
</dbReference>
<dbReference type="AlphaFoldDB" id="A0A7S4D6Z7"/>
<dbReference type="SUPFAM" id="SSF82199">
    <property type="entry name" value="SET domain"/>
    <property type="match status" value="1"/>
</dbReference>
<dbReference type="EMBL" id="HBIU01024012">
    <property type="protein sequence ID" value="CAE0632465.1"/>
    <property type="molecule type" value="Transcribed_RNA"/>
</dbReference>
<dbReference type="InterPro" id="IPR046341">
    <property type="entry name" value="SET_dom_sf"/>
</dbReference>
<reference evidence="6" key="1">
    <citation type="submission" date="2021-01" db="EMBL/GenBank/DDBJ databases">
        <authorList>
            <person name="Corre E."/>
            <person name="Pelletier E."/>
            <person name="Niang G."/>
            <person name="Scheremetjew M."/>
            <person name="Finn R."/>
            <person name="Kale V."/>
            <person name="Holt S."/>
            <person name="Cochrane G."/>
            <person name="Meng A."/>
            <person name="Brown T."/>
            <person name="Cohen L."/>
        </authorList>
    </citation>
    <scope>NUCLEOTIDE SEQUENCE</scope>
    <source>
        <strain evidence="6">CCMP3107</strain>
    </source>
</reference>
<gene>
    <name evidence="6" type="ORF">HAKA00212_LOCUS11174</name>
</gene>
<dbReference type="Gene3D" id="3.90.1420.10">
    <property type="entry name" value="Rubisco LSMT, substrate-binding domain"/>
    <property type="match status" value="1"/>
</dbReference>
<dbReference type="Gene3D" id="3.90.1410.10">
    <property type="entry name" value="set domain protein methyltransferase, domain 1"/>
    <property type="match status" value="1"/>
</dbReference>
<dbReference type="InterPro" id="IPR050600">
    <property type="entry name" value="SETD3_SETD6_MTase"/>
</dbReference>
<dbReference type="GO" id="GO:0032259">
    <property type="term" value="P:methylation"/>
    <property type="evidence" value="ECO:0007669"/>
    <property type="project" value="UniProtKB-KW"/>
</dbReference>
<evidence type="ECO:0000256" key="3">
    <source>
        <dbReference type="ARBA" id="ARBA00022691"/>
    </source>
</evidence>
<name>A0A7S4D6Z7_HETAK</name>
<dbReference type="InterPro" id="IPR015353">
    <property type="entry name" value="Rubisco_LSMT_subst-bd"/>
</dbReference>
<accession>A0A7S4D6Z7</accession>
<dbReference type="InterPro" id="IPR001214">
    <property type="entry name" value="SET_dom"/>
</dbReference>
<evidence type="ECO:0000313" key="6">
    <source>
        <dbReference type="EMBL" id="CAE0632465.1"/>
    </source>
</evidence>
<feature type="domain" description="SET" evidence="5">
    <location>
        <begin position="34"/>
        <end position="253"/>
    </location>
</feature>
<dbReference type="InterPro" id="IPR036464">
    <property type="entry name" value="Rubisco_LSMT_subst-bd_sf"/>
</dbReference>
<dbReference type="PROSITE" id="PS50280">
    <property type="entry name" value="SET"/>
    <property type="match status" value="1"/>
</dbReference>
<evidence type="ECO:0000256" key="2">
    <source>
        <dbReference type="ARBA" id="ARBA00022679"/>
    </source>
</evidence>
<sequence>MASFSSVNEEGSNQTPQKHELLKQWFIERGGKFSKVEIAKYPGAGYGLQATEDLEENEPIVEVPFHLCITTDGAKRSWLSEIISENKWLEDSQDELLALFLMAEKDNPESEYAPYLRCLPTSYDTPLFWTPEERAALAETSTVGLLTNLMNQQIKKDWTELHAPLAAAHSRLAGLTEEKYRWALATVYSRAFGFVRRGRYTRALAPVMCFVNHHPEAATELDDVLEYDEEQGALRMRCGKAYAAGAECLALYGRYSNAKLLYSYGFTLPCNPYRGVDFWLKVPASDPNRQYKQSLLHSNPLTAAQNYDFRGTLLGDGVSIALMATLRIIHLATQEEFNDASKAFSGAVSRRNEAASLAGLLGVLRRKVQAFRASAEDDQKELEALQLLSEAGSGGEDGPSSSGVSSTRAKDDELTHRKRLQMAISVRLDDKKTIQDTIGYIEQRLRELNEEDEQKQIL</sequence>
<feature type="region of interest" description="Disordered" evidence="4">
    <location>
        <begin position="390"/>
        <end position="415"/>
    </location>
</feature>
<dbReference type="PANTHER" id="PTHR13271">
    <property type="entry name" value="UNCHARACTERIZED PUTATIVE METHYLTRANSFERASE"/>
    <property type="match status" value="1"/>
</dbReference>
<keyword evidence="2" id="KW-0808">Transferase</keyword>
<protein>
    <recommendedName>
        <fullName evidence="5">SET domain-containing protein</fullName>
    </recommendedName>
</protein>
<dbReference type="Pfam" id="PF09273">
    <property type="entry name" value="Rubis-subs-bind"/>
    <property type="match status" value="1"/>
</dbReference>
<keyword evidence="1" id="KW-0489">Methyltransferase</keyword>
<dbReference type="PANTHER" id="PTHR13271:SF137">
    <property type="entry name" value="SET DOMAIN-CONTAINING PROTEIN"/>
    <property type="match status" value="1"/>
</dbReference>
<organism evidence="6">
    <name type="scientific">Heterosigma akashiwo</name>
    <name type="common">Chromophytic alga</name>
    <name type="synonym">Heterosigma carterae</name>
    <dbReference type="NCBI Taxonomy" id="2829"/>
    <lineage>
        <taxon>Eukaryota</taxon>
        <taxon>Sar</taxon>
        <taxon>Stramenopiles</taxon>
        <taxon>Ochrophyta</taxon>
        <taxon>Raphidophyceae</taxon>
        <taxon>Chattonellales</taxon>
        <taxon>Chattonellaceae</taxon>
        <taxon>Heterosigma</taxon>
    </lineage>
</organism>
<proteinExistence type="predicted"/>
<evidence type="ECO:0000256" key="4">
    <source>
        <dbReference type="SAM" id="MobiDB-lite"/>
    </source>
</evidence>
<dbReference type="GO" id="GO:0016279">
    <property type="term" value="F:protein-lysine N-methyltransferase activity"/>
    <property type="evidence" value="ECO:0007669"/>
    <property type="project" value="TreeGrafter"/>
</dbReference>
<keyword evidence="3" id="KW-0949">S-adenosyl-L-methionine</keyword>
<evidence type="ECO:0000259" key="5">
    <source>
        <dbReference type="PROSITE" id="PS50280"/>
    </source>
</evidence>
<dbReference type="SUPFAM" id="SSF81822">
    <property type="entry name" value="RuBisCo LSMT C-terminal, substrate-binding domain"/>
    <property type="match status" value="1"/>
</dbReference>